<dbReference type="RefSeq" id="XP_043045463.1">
    <property type="nucleotide sequence ID" value="XM_043184960.1"/>
</dbReference>
<dbReference type="EMBL" id="MU250524">
    <property type="protein sequence ID" value="KAG7451963.1"/>
    <property type="molecule type" value="Genomic_DNA"/>
</dbReference>
<evidence type="ECO:0000313" key="3">
    <source>
        <dbReference type="Proteomes" id="UP000812287"/>
    </source>
</evidence>
<feature type="compositionally biased region" description="Acidic residues" evidence="1">
    <location>
        <begin position="510"/>
        <end position="525"/>
    </location>
</feature>
<evidence type="ECO:0008006" key="4">
    <source>
        <dbReference type="Google" id="ProtNLM"/>
    </source>
</evidence>
<reference evidence="2" key="1">
    <citation type="submission" date="2020-11" db="EMBL/GenBank/DDBJ databases">
        <title>Adaptations for nitrogen fixation in a non-lichenized fungal sporocarp promotes dispersal by wood-feeding termites.</title>
        <authorList>
            <consortium name="DOE Joint Genome Institute"/>
            <person name="Koch R.A."/>
            <person name="Yoon G."/>
            <person name="Arayal U."/>
            <person name="Lail K."/>
            <person name="Amirebrahimi M."/>
            <person name="Labutti K."/>
            <person name="Lipzen A."/>
            <person name="Riley R."/>
            <person name="Barry K."/>
            <person name="Henrissat B."/>
            <person name="Grigoriev I.V."/>
            <person name="Herr J.R."/>
            <person name="Aime M.C."/>
        </authorList>
    </citation>
    <scope>NUCLEOTIDE SEQUENCE</scope>
    <source>
        <strain evidence="2">MCA 3950</strain>
    </source>
</reference>
<dbReference type="OrthoDB" id="5595695at2759"/>
<proteinExistence type="predicted"/>
<protein>
    <recommendedName>
        <fullName evidence="4">F-box domain-containing protein</fullName>
    </recommendedName>
</protein>
<sequence length="750" mass="85667">MSSLLSLPRETIDLIAFYIACPTHGGLPSSLLPFVLTCRKIGLYLHESNAVFREIFIFKYSYGAVGRRAFDLTSRDLKHQLYWYRKTLRFILERRGLDGERELRNTYDVDVSDVLWVVYFMCLDDDGYNLRQLTAVGAYEWIHDFVTLRLYDGASENGGWPLDNCVNALALWIFWRLSTKARLFSETDETSDRIIKLILPFVTVPFRYASAFAPPNHFDLPLQSKAYNFAHLSSRIPFHTRSAHFLSVPTAHGPYPVYLSPSRVWSQVHFSRRICLTCPLVTTAAKLLFFTRRELYPYGMNYSLPRNRSEAISRGLGGQIGPTQEDIHEMNLHRLGGPDGKYGGTKLPTVAPDFSDEVPDISRAYDPEWYRLRLCTNAWADDLGDDDEIWRRAKLGKGMRVKTADHEVRELRFRQAEMHVLGSLTGLWAGRMAIPGEHQLLQLLIANQNNTRRNSTQNDNPVPFPQGFSEDYLGLISAPLYMRLREHVSYAGGDIVPTGASGVSPSRYEDAEEEEEETDEDDVDSLCDVEMASESGSQDDNMPIDEDESRPEIDRQHLLYEFDQGMRNAYFPEDVAFRDTVDGHGIRVTARGQEYVYENWNGSDSRTKTKGRFHDRETCVGCAMREKQERKRRDAGADAAVNDEDAPLDNVPPPPCTGVQDVIITGRTDERHGQAWNHYTYYGRVRRWDGMIGILRVARDRRLGNLFFYGYIVGGKNFVGNWRITHEDPGMPAWEGPFTLSKVTESDAYA</sequence>
<keyword evidence="3" id="KW-1185">Reference proteome</keyword>
<evidence type="ECO:0000256" key="1">
    <source>
        <dbReference type="SAM" id="MobiDB-lite"/>
    </source>
</evidence>
<name>A0A9P7W3H5_9AGAR</name>
<evidence type="ECO:0000313" key="2">
    <source>
        <dbReference type="EMBL" id="KAG7451963.1"/>
    </source>
</evidence>
<gene>
    <name evidence="2" type="ORF">BT62DRAFT_926163</name>
</gene>
<feature type="region of interest" description="Disordered" evidence="1">
    <location>
        <begin position="630"/>
        <end position="655"/>
    </location>
</feature>
<feature type="region of interest" description="Disordered" evidence="1">
    <location>
        <begin position="494"/>
        <end position="525"/>
    </location>
</feature>
<dbReference type="AlphaFoldDB" id="A0A9P7W3H5"/>
<dbReference type="GeneID" id="66107257"/>
<accession>A0A9P7W3H5</accession>
<dbReference type="Proteomes" id="UP000812287">
    <property type="component" value="Unassembled WGS sequence"/>
</dbReference>
<comment type="caution">
    <text evidence="2">The sequence shown here is derived from an EMBL/GenBank/DDBJ whole genome shotgun (WGS) entry which is preliminary data.</text>
</comment>
<organism evidence="2 3">
    <name type="scientific">Guyanagaster necrorhizus</name>
    <dbReference type="NCBI Taxonomy" id="856835"/>
    <lineage>
        <taxon>Eukaryota</taxon>
        <taxon>Fungi</taxon>
        <taxon>Dikarya</taxon>
        <taxon>Basidiomycota</taxon>
        <taxon>Agaricomycotina</taxon>
        <taxon>Agaricomycetes</taxon>
        <taxon>Agaricomycetidae</taxon>
        <taxon>Agaricales</taxon>
        <taxon>Marasmiineae</taxon>
        <taxon>Physalacriaceae</taxon>
        <taxon>Guyanagaster</taxon>
    </lineage>
</organism>